<proteinExistence type="predicted"/>
<protein>
    <submittedName>
        <fullName evidence="1">Uncharacterized protein</fullName>
    </submittedName>
</protein>
<dbReference type="AlphaFoldDB" id="A0A015JWR6"/>
<keyword evidence="2" id="KW-1185">Reference proteome</keyword>
<evidence type="ECO:0000313" key="2">
    <source>
        <dbReference type="Proteomes" id="UP000022910"/>
    </source>
</evidence>
<dbReference type="EMBL" id="JEMT01026373">
    <property type="protein sequence ID" value="EXX59539.1"/>
    <property type="molecule type" value="Genomic_DNA"/>
</dbReference>
<dbReference type="OrthoDB" id="2394599at2759"/>
<dbReference type="Proteomes" id="UP000022910">
    <property type="component" value="Unassembled WGS sequence"/>
</dbReference>
<organism evidence="1 2">
    <name type="scientific">Rhizophagus irregularis (strain DAOM 197198w)</name>
    <name type="common">Glomus intraradices</name>
    <dbReference type="NCBI Taxonomy" id="1432141"/>
    <lineage>
        <taxon>Eukaryota</taxon>
        <taxon>Fungi</taxon>
        <taxon>Fungi incertae sedis</taxon>
        <taxon>Mucoromycota</taxon>
        <taxon>Glomeromycotina</taxon>
        <taxon>Glomeromycetes</taxon>
        <taxon>Glomerales</taxon>
        <taxon>Glomeraceae</taxon>
        <taxon>Rhizophagus</taxon>
    </lineage>
</organism>
<dbReference type="HOGENOM" id="CLU_984015_0_0_1"/>
<sequence>MSNKPTSAELDQAKQIYNDINDYLECLANIIQTQVQEDSEDSEDSEYEEYSPKVSQFLNDYKDYISSLPQVHKQLVNHDDSSSTSFTSSKLRNRFWSYQTLQLLPPNLLGDLKKLCEAELVRDVQVSPSFSTSLPTLDNSNGNNEKLLTNEASPSVTLLKAQLDKYTKEQEKNRIIIRMPNYSFDEPIEEKKVVFVVKKSTALIAAPPTVVVESPKEPEPIKGEIEEKNSIIDEKSEIVEVSEKVLSEKKPRKIAIDFEFLNNFVSLTKFGFSGSQLSTLIWT</sequence>
<dbReference type="SMR" id="A0A015JWR6"/>
<gene>
    <name evidence="1" type="ORF">RirG_188190</name>
</gene>
<name>A0A015JWR6_RHIIW</name>
<evidence type="ECO:0000313" key="1">
    <source>
        <dbReference type="EMBL" id="EXX59539.1"/>
    </source>
</evidence>
<accession>A0A015JWR6</accession>
<reference evidence="1 2" key="1">
    <citation type="submission" date="2014-02" db="EMBL/GenBank/DDBJ databases">
        <title>Single nucleus genome sequencing reveals high similarity among nuclei of an endomycorrhizal fungus.</title>
        <authorList>
            <person name="Lin K."/>
            <person name="Geurts R."/>
            <person name="Zhang Z."/>
            <person name="Limpens E."/>
            <person name="Saunders D.G."/>
            <person name="Mu D."/>
            <person name="Pang E."/>
            <person name="Cao H."/>
            <person name="Cha H."/>
            <person name="Lin T."/>
            <person name="Zhou Q."/>
            <person name="Shang Y."/>
            <person name="Li Y."/>
            <person name="Ivanov S."/>
            <person name="Sharma T."/>
            <person name="Velzen R.V."/>
            <person name="Ruijter N.D."/>
            <person name="Aanen D.K."/>
            <person name="Win J."/>
            <person name="Kamoun S."/>
            <person name="Bisseling T."/>
            <person name="Huang S."/>
        </authorList>
    </citation>
    <scope>NUCLEOTIDE SEQUENCE [LARGE SCALE GENOMIC DNA]</scope>
    <source>
        <strain evidence="1">DAOM 197198w</strain>
        <strain evidence="2">DAOM197198w</strain>
    </source>
</reference>
<dbReference type="EMBL" id="JEMT01026373">
    <property type="protein sequence ID" value="EXX59538.1"/>
    <property type="molecule type" value="Genomic_DNA"/>
</dbReference>
<comment type="caution">
    <text evidence="1">The sequence shown here is derived from an EMBL/GenBank/DDBJ whole genome shotgun (WGS) entry which is preliminary data.</text>
</comment>